<dbReference type="EMBL" id="CP094326">
    <property type="protein sequence ID" value="UNY98336.1"/>
    <property type="molecule type" value="Genomic_DNA"/>
</dbReference>
<evidence type="ECO:0000313" key="2">
    <source>
        <dbReference type="Proteomes" id="UP000829476"/>
    </source>
</evidence>
<dbReference type="Gene3D" id="3.60.10.10">
    <property type="entry name" value="Endonuclease/exonuclease/phosphatase"/>
    <property type="match status" value="1"/>
</dbReference>
<sequence length="378" mass="44155">MKIAFYNIQNIFHRDRSLVEQSMSESLKRWREEFETLLLKKQRKDRDYSRMRELSFLLGFQKAASEPYVVMRRRQGSLYIRKRNHSLDYKANSLTDWNGWIKLGSVPINEQAIINKAKVIAEVNPDVLILQEVEDRASLVEFNRDYLSKFMDAPYEHILSVEGNDYKGIGMAIMVKKGYCIESVMNFAHVLDQEHKPLFDQHLQLFKIRNTSGERFLIASGYFVDQHRDKESSDKLRLKQSGKLQEVYSSLQEIGNENIIIVGTFGVPSYCHTLAPLIRASNLKEITKHPSFKVSMDRGKDRQYFSLGAYRKGVNIKQKDYILLSPSFFDHIINCGMIRKGIWSNNRAQWPVFNSLKSDLEQASSHPILWMYLSRNKH</sequence>
<keyword evidence="2" id="KW-1185">Reference proteome</keyword>
<protein>
    <recommendedName>
        <fullName evidence="3">Endonuclease/exonuclease/phosphatase family protein</fullName>
    </recommendedName>
</protein>
<proteinExistence type="predicted"/>
<accession>A0ABY3YKY6</accession>
<organism evidence="1 2">
    <name type="scientific">Zhouia spongiae</name>
    <dbReference type="NCBI Taxonomy" id="2202721"/>
    <lineage>
        <taxon>Bacteria</taxon>
        <taxon>Pseudomonadati</taxon>
        <taxon>Bacteroidota</taxon>
        <taxon>Flavobacteriia</taxon>
        <taxon>Flavobacteriales</taxon>
        <taxon>Flavobacteriaceae</taxon>
        <taxon>Zhouia</taxon>
    </lineage>
</organism>
<dbReference type="Proteomes" id="UP000829476">
    <property type="component" value="Chromosome"/>
</dbReference>
<name>A0ABY3YKY6_9FLAO</name>
<dbReference type="InterPro" id="IPR036691">
    <property type="entry name" value="Endo/exonu/phosph_ase_sf"/>
</dbReference>
<evidence type="ECO:0008006" key="3">
    <source>
        <dbReference type="Google" id="ProtNLM"/>
    </source>
</evidence>
<dbReference type="RefSeq" id="WP_242936743.1">
    <property type="nucleotide sequence ID" value="NZ_CP094326.1"/>
</dbReference>
<reference evidence="1 2" key="1">
    <citation type="journal article" date="2018" name="Int. J. Syst. Evol. Microbiol.">
        <title>Zhouia spongiae sp. nov., isolated from a marine sponge.</title>
        <authorList>
            <person name="Zhuang L."/>
            <person name="Lin B."/>
            <person name="Qin F."/>
            <person name="Luo L."/>
        </authorList>
    </citation>
    <scope>NUCLEOTIDE SEQUENCE [LARGE SCALE GENOMIC DNA]</scope>
    <source>
        <strain evidence="1 2">HN-Y44</strain>
    </source>
</reference>
<dbReference type="SUPFAM" id="SSF56219">
    <property type="entry name" value="DNase I-like"/>
    <property type="match status" value="1"/>
</dbReference>
<evidence type="ECO:0000313" key="1">
    <source>
        <dbReference type="EMBL" id="UNY98336.1"/>
    </source>
</evidence>
<gene>
    <name evidence="1" type="ORF">MQE36_14770</name>
</gene>